<keyword evidence="2" id="KW-1133">Transmembrane helix</keyword>
<evidence type="ECO:0000256" key="2">
    <source>
        <dbReference type="SAM" id="Phobius"/>
    </source>
</evidence>
<feature type="compositionally biased region" description="Acidic residues" evidence="1">
    <location>
        <begin position="62"/>
        <end position="87"/>
    </location>
</feature>
<proteinExistence type="predicted"/>
<dbReference type="AlphaFoldDB" id="A0A815M613"/>
<dbReference type="Proteomes" id="UP000663864">
    <property type="component" value="Unassembled WGS sequence"/>
</dbReference>
<gene>
    <name evidence="3" type="ORF">ZHD862_LOCUS33918</name>
</gene>
<organism evidence="3 4">
    <name type="scientific">Rotaria sordida</name>
    <dbReference type="NCBI Taxonomy" id="392033"/>
    <lineage>
        <taxon>Eukaryota</taxon>
        <taxon>Metazoa</taxon>
        <taxon>Spiralia</taxon>
        <taxon>Gnathifera</taxon>
        <taxon>Rotifera</taxon>
        <taxon>Eurotatoria</taxon>
        <taxon>Bdelloidea</taxon>
        <taxon>Philodinida</taxon>
        <taxon>Philodinidae</taxon>
        <taxon>Rotaria</taxon>
    </lineage>
</organism>
<feature type="transmembrane region" description="Helical" evidence="2">
    <location>
        <begin position="265"/>
        <end position="286"/>
    </location>
</feature>
<protein>
    <submittedName>
        <fullName evidence="3">Uncharacterized protein</fullName>
    </submittedName>
</protein>
<sequence length="356" mass="41194">MNLVNITKHLLYLTKTEFGSANSVTSADEIFAAQQLFEVLKAFKDSYFSEFHTYETLEFDDEYDEITDEEEIDDESDTYDENDETDDYDKNQQIDIRNAQDWVENIRPIISNYSPREILNTDHCSFQQEYVSPRTLSFTGERTTEVAVRKKHNITHSYTVQPITSADGRLLDKFLLILQEKENQFGKRVQTDLYVPPNVVVQASKSGKSSGEKHRIFLNEVLRPSVDPETADNLRERQEKEELKPCIFCDPAVPNNGGCVAQGNLTLIFVATYTLDYFLSFIRLVFLKSNHLQNILKASTRQNIMTETLLQMKPSLRALDWNMARFLWAKMIGVVDRALNEQHRSATLFKNLKVFQ</sequence>
<dbReference type="EMBL" id="CAJNOT010004181">
    <property type="protein sequence ID" value="CAF1420130.1"/>
    <property type="molecule type" value="Genomic_DNA"/>
</dbReference>
<feature type="region of interest" description="Disordered" evidence="1">
    <location>
        <begin position="62"/>
        <end position="91"/>
    </location>
</feature>
<evidence type="ECO:0000256" key="1">
    <source>
        <dbReference type="SAM" id="MobiDB-lite"/>
    </source>
</evidence>
<keyword evidence="2" id="KW-0812">Transmembrane</keyword>
<evidence type="ECO:0000313" key="3">
    <source>
        <dbReference type="EMBL" id="CAF1420130.1"/>
    </source>
</evidence>
<evidence type="ECO:0000313" key="4">
    <source>
        <dbReference type="Proteomes" id="UP000663864"/>
    </source>
</evidence>
<reference evidence="3" key="1">
    <citation type="submission" date="2021-02" db="EMBL/GenBank/DDBJ databases">
        <authorList>
            <person name="Nowell W R."/>
        </authorList>
    </citation>
    <scope>NUCLEOTIDE SEQUENCE</scope>
</reference>
<name>A0A815M613_9BILA</name>
<accession>A0A815M613</accession>
<comment type="caution">
    <text evidence="3">The sequence shown here is derived from an EMBL/GenBank/DDBJ whole genome shotgun (WGS) entry which is preliminary data.</text>
</comment>
<keyword evidence="2" id="KW-0472">Membrane</keyword>